<name>A0A918BJ81_9ACTN</name>
<evidence type="ECO:0000259" key="6">
    <source>
        <dbReference type="PROSITE" id="PS51387"/>
    </source>
</evidence>
<dbReference type="PANTHER" id="PTHR42973:SF39">
    <property type="entry name" value="FAD-BINDING PCMH-TYPE DOMAIN-CONTAINING PROTEIN"/>
    <property type="match status" value="1"/>
</dbReference>
<evidence type="ECO:0000256" key="5">
    <source>
        <dbReference type="ARBA" id="ARBA00023002"/>
    </source>
</evidence>
<keyword evidence="5" id="KW-0560">Oxidoreductase</keyword>
<reference evidence="7" key="1">
    <citation type="journal article" date="2014" name="Int. J. Syst. Evol. Microbiol.">
        <title>Complete genome sequence of Corynebacterium casei LMG S-19264T (=DSM 44701T), isolated from a smear-ripened cheese.</title>
        <authorList>
            <consortium name="US DOE Joint Genome Institute (JGI-PGF)"/>
            <person name="Walter F."/>
            <person name="Albersmeier A."/>
            <person name="Kalinowski J."/>
            <person name="Ruckert C."/>
        </authorList>
    </citation>
    <scope>NUCLEOTIDE SEQUENCE</scope>
    <source>
        <strain evidence="7">JCM 4403</strain>
    </source>
</reference>
<dbReference type="InterPro" id="IPR016164">
    <property type="entry name" value="FAD-linked_Oxase-like_C"/>
</dbReference>
<dbReference type="GO" id="GO:0016491">
    <property type="term" value="F:oxidoreductase activity"/>
    <property type="evidence" value="ECO:0007669"/>
    <property type="project" value="UniProtKB-KW"/>
</dbReference>
<comment type="caution">
    <text evidence="7">The sequence shown here is derived from an EMBL/GenBank/DDBJ whole genome shotgun (WGS) entry which is preliminary data.</text>
</comment>
<evidence type="ECO:0000313" key="7">
    <source>
        <dbReference type="EMBL" id="GGQ72035.1"/>
    </source>
</evidence>
<comment type="cofactor">
    <cofactor evidence="1">
        <name>FAD</name>
        <dbReference type="ChEBI" id="CHEBI:57692"/>
    </cofactor>
</comment>
<reference evidence="7" key="2">
    <citation type="submission" date="2020-09" db="EMBL/GenBank/DDBJ databases">
        <authorList>
            <person name="Sun Q."/>
            <person name="Ohkuma M."/>
        </authorList>
    </citation>
    <scope>NUCLEOTIDE SEQUENCE</scope>
    <source>
        <strain evidence="7">JCM 4403</strain>
    </source>
</reference>
<accession>A0A918BJ81</accession>
<dbReference type="InterPro" id="IPR036318">
    <property type="entry name" value="FAD-bd_PCMH-like_sf"/>
</dbReference>
<dbReference type="GO" id="GO:0071949">
    <property type="term" value="F:FAD binding"/>
    <property type="evidence" value="ECO:0007669"/>
    <property type="project" value="InterPro"/>
</dbReference>
<dbReference type="InterPro" id="IPR050416">
    <property type="entry name" value="FAD-linked_Oxidoreductase"/>
</dbReference>
<dbReference type="SUPFAM" id="SSF56176">
    <property type="entry name" value="FAD-binding/transporter-associated domain-like"/>
    <property type="match status" value="1"/>
</dbReference>
<organism evidence="7 8">
    <name type="scientific">Streptomyces pilosus</name>
    <dbReference type="NCBI Taxonomy" id="28893"/>
    <lineage>
        <taxon>Bacteria</taxon>
        <taxon>Bacillati</taxon>
        <taxon>Actinomycetota</taxon>
        <taxon>Actinomycetes</taxon>
        <taxon>Kitasatosporales</taxon>
        <taxon>Streptomycetaceae</taxon>
        <taxon>Streptomyces</taxon>
    </lineage>
</organism>
<dbReference type="Gene3D" id="3.30.43.10">
    <property type="entry name" value="Uridine Diphospho-n-acetylenolpyruvylglucosamine Reductase, domain 2"/>
    <property type="match status" value="1"/>
</dbReference>
<dbReference type="Pfam" id="PF01565">
    <property type="entry name" value="FAD_binding_4"/>
    <property type="match status" value="1"/>
</dbReference>
<dbReference type="EMBL" id="BMTU01000003">
    <property type="protein sequence ID" value="GGQ72035.1"/>
    <property type="molecule type" value="Genomic_DNA"/>
</dbReference>
<gene>
    <name evidence="7" type="ORF">GCM10010280_17820</name>
</gene>
<evidence type="ECO:0000313" key="8">
    <source>
        <dbReference type="Proteomes" id="UP000656732"/>
    </source>
</evidence>
<dbReference type="PROSITE" id="PS00862">
    <property type="entry name" value="OX2_COVAL_FAD"/>
    <property type="match status" value="1"/>
</dbReference>
<dbReference type="InterPro" id="IPR012951">
    <property type="entry name" value="BBE"/>
</dbReference>
<sequence length="465" mass="50010">MSGMDATALDSLRTALRGRVVTPRDAEYDETRSIYNAMIDRRPAALARCTGAADVRTTIAFAQETGADLAVRGGGHSGPGLCLIDGGLTLDLSPMRWARVDPESGTVRVGGGSQLGDLDHEAHSFGRGVPSGINSTTGVGGLTLGGGHGHLTRKYGLTADSLIGADVVLADGSVIAVSEKEHPDLLWALRGGGGNFGVVTSFTFRTHPVDTVGVAATVWPVERTPEVLRWYREFLPAAPEDINGFFALMTVPPAPPFPEPIHGQKMCAVIWCCTGDIADGRLEETLSVVNDPAPPAFHFATPMPYPALQTMFDELVPKGLQWYWRGDFFDGIPDDAVAVHERYGHALPTGLSTMHLYPVDGAAHRVAPGESAWAYRDAVWSGVIAGIDPDPANADTIRQWCVDYWTDLHPHSMGGSYVNFLGEAEGPERVRSTYRDNYDRLAAVKRAYDPHNFFHANQNIVPAAA</sequence>
<proteinExistence type="inferred from homology"/>
<keyword evidence="8" id="KW-1185">Reference proteome</keyword>
<dbReference type="InterPro" id="IPR006094">
    <property type="entry name" value="Oxid_FAD_bind_N"/>
</dbReference>
<feature type="domain" description="FAD-binding PCMH-type" evidence="6">
    <location>
        <begin position="39"/>
        <end position="209"/>
    </location>
</feature>
<evidence type="ECO:0000256" key="2">
    <source>
        <dbReference type="ARBA" id="ARBA00005466"/>
    </source>
</evidence>
<dbReference type="InterPro" id="IPR006093">
    <property type="entry name" value="Oxy_OxRdtase_FAD_BS"/>
</dbReference>
<dbReference type="InterPro" id="IPR016166">
    <property type="entry name" value="FAD-bd_PCMH"/>
</dbReference>
<dbReference type="Gene3D" id="3.40.462.20">
    <property type="match status" value="1"/>
</dbReference>
<protein>
    <submittedName>
        <fullName evidence="7">Oxidoreductase</fullName>
    </submittedName>
</protein>
<comment type="similarity">
    <text evidence="2">Belongs to the oxygen-dependent FAD-linked oxidoreductase family.</text>
</comment>
<dbReference type="PROSITE" id="PS51387">
    <property type="entry name" value="FAD_PCMH"/>
    <property type="match status" value="1"/>
</dbReference>
<keyword evidence="3" id="KW-0285">Flavoprotein</keyword>
<dbReference type="Pfam" id="PF08031">
    <property type="entry name" value="BBE"/>
    <property type="match status" value="1"/>
</dbReference>
<dbReference type="SUPFAM" id="SSF55103">
    <property type="entry name" value="FAD-linked oxidases, C-terminal domain"/>
    <property type="match status" value="1"/>
</dbReference>
<keyword evidence="4" id="KW-0274">FAD</keyword>
<dbReference type="InterPro" id="IPR016167">
    <property type="entry name" value="FAD-bd_PCMH_sub1"/>
</dbReference>
<dbReference type="AlphaFoldDB" id="A0A918BJ81"/>
<dbReference type="Gene3D" id="3.30.465.10">
    <property type="match status" value="1"/>
</dbReference>
<evidence type="ECO:0000256" key="1">
    <source>
        <dbReference type="ARBA" id="ARBA00001974"/>
    </source>
</evidence>
<dbReference type="PANTHER" id="PTHR42973">
    <property type="entry name" value="BINDING OXIDOREDUCTASE, PUTATIVE (AFU_ORTHOLOGUE AFUA_1G17690)-RELATED"/>
    <property type="match status" value="1"/>
</dbReference>
<dbReference type="InterPro" id="IPR016169">
    <property type="entry name" value="FAD-bd_PCMH_sub2"/>
</dbReference>
<dbReference type="Proteomes" id="UP000656732">
    <property type="component" value="Unassembled WGS sequence"/>
</dbReference>
<evidence type="ECO:0000256" key="4">
    <source>
        <dbReference type="ARBA" id="ARBA00022827"/>
    </source>
</evidence>
<evidence type="ECO:0000256" key="3">
    <source>
        <dbReference type="ARBA" id="ARBA00022630"/>
    </source>
</evidence>